<dbReference type="InterPro" id="IPR013525">
    <property type="entry name" value="ABC2_TM"/>
</dbReference>
<keyword evidence="8 9" id="KW-0472">Membrane</keyword>
<keyword evidence="12" id="KW-1185">Reference proteome</keyword>
<dbReference type="RefSeq" id="WP_168036894.1">
    <property type="nucleotide sequence ID" value="NZ_JAATJH010000002.1"/>
</dbReference>
<evidence type="ECO:0000313" key="12">
    <source>
        <dbReference type="Proteomes" id="UP000770785"/>
    </source>
</evidence>
<comment type="caution">
    <text evidence="11">The sequence shown here is derived from an EMBL/GenBank/DDBJ whole genome shotgun (WGS) entry which is preliminary data.</text>
</comment>
<evidence type="ECO:0000256" key="6">
    <source>
        <dbReference type="ARBA" id="ARBA00022692"/>
    </source>
</evidence>
<dbReference type="EMBL" id="JAATJH010000002">
    <property type="protein sequence ID" value="NJC26138.1"/>
    <property type="molecule type" value="Genomic_DNA"/>
</dbReference>
<keyword evidence="7 9" id="KW-1133">Transmembrane helix</keyword>
<evidence type="ECO:0000256" key="7">
    <source>
        <dbReference type="ARBA" id="ARBA00022989"/>
    </source>
</evidence>
<keyword evidence="4 9" id="KW-1003">Cell membrane</keyword>
<dbReference type="InterPro" id="IPR047817">
    <property type="entry name" value="ABC2_TM_bact-type"/>
</dbReference>
<protein>
    <recommendedName>
        <fullName evidence="9">Transport permease protein</fullName>
    </recommendedName>
</protein>
<accession>A0ABX0XA62</accession>
<feature type="transmembrane region" description="Helical" evidence="9">
    <location>
        <begin position="78"/>
        <end position="97"/>
    </location>
</feature>
<keyword evidence="5" id="KW-0997">Cell inner membrane</keyword>
<name>A0ABX0XA62_9BACT</name>
<organism evidence="11 12">
    <name type="scientific">Neolewinella antarctica</name>
    <dbReference type="NCBI Taxonomy" id="442734"/>
    <lineage>
        <taxon>Bacteria</taxon>
        <taxon>Pseudomonadati</taxon>
        <taxon>Bacteroidota</taxon>
        <taxon>Saprospiria</taxon>
        <taxon>Saprospirales</taxon>
        <taxon>Lewinellaceae</taxon>
        <taxon>Neolewinella</taxon>
    </lineage>
</organism>
<dbReference type="Pfam" id="PF01061">
    <property type="entry name" value="ABC2_membrane"/>
    <property type="match status" value="1"/>
</dbReference>
<evidence type="ECO:0000256" key="8">
    <source>
        <dbReference type="ARBA" id="ARBA00023136"/>
    </source>
</evidence>
<evidence type="ECO:0000256" key="4">
    <source>
        <dbReference type="ARBA" id="ARBA00022475"/>
    </source>
</evidence>
<evidence type="ECO:0000259" key="10">
    <source>
        <dbReference type="PROSITE" id="PS51012"/>
    </source>
</evidence>
<comment type="similarity">
    <text evidence="2 9">Belongs to the ABC-2 integral membrane protein family.</text>
</comment>
<evidence type="ECO:0000256" key="9">
    <source>
        <dbReference type="RuleBase" id="RU361157"/>
    </source>
</evidence>
<evidence type="ECO:0000256" key="3">
    <source>
        <dbReference type="ARBA" id="ARBA00022448"/>
    </source>
</evidence>
<feature type="transmembrane region" description="Helical" evidence="9">
    <location>
        <begin position="118"/>
        <end position="146"/>
    </location>
</feature>
<dbReference type="PANTHER" id="PTHR30413:SF8">
    <property type="entry name" value="TRANSPORT PERMEASE PROTEIN"/>
    <property type="match status" value="1"/>
</dbReference>
<keyword evidence="3 9" id="KW-0813">Transport</keyword>
<evidence type="ECO:0000256" key="5">
    <source>
        <dbReference type="ARBA" id="ARBA00022519"/>
    </source>
</evidence>
<dbReference type="PANTHER" id="PTHR30413">
    <property type="entry name" value="INNER MEMBRANE TRANSPORT PERMEASE"/>
    <property type="match status" value="1"/>
</dbReference>
<reference evidence="11 12" key="1">
    <citation type="submission" date="2020-03" db="EMBL/GenBank/DDBJ databases">
        <title>Genomic Encyclopedia of Type Strains, Phase IV (KMG-IV): sequencing the most valuable type-strain genomes for metagenomic binning, comparative biology and taxonomic classification.</title>
        <authorList>
            <person name="Goeker M."/>
        </authorList>
    </citation>
    <scope>NUCLEOTIDE SEQUENCE [LARGE SCALE GENOMIC DNA]</scope>
    <source>
        <strain evidence="11 12">DSM 105096</strain>
    </source>
</reference>
<comment type="subcellular location">
    <subcellularLocation>
        <location evidence="1">Cell inner membrane</location>
        <topology evidence="1">Multi-pass membrane protein</topology>
    </subcellularLocation>
    <subcellularLocation>
        <location evidence="9">Cell membrane</location>
        <topology evidence="9">Multi-pass membrane protein</topology>
    </subcellularLocation>
</comment>
<feature type="transmembrane region" description="Helical" evidence="9">
    <location>
        <begin position="44"/>
        <end position="66"/>
    </location>
</feature>
<evidence type="ECO:0000313" key="11">
    <source>
        <dbReference type="EMBL" id="NJC26138.1"/>
    </source>
</evidence>
<evidence type="ECO:0000256" key="1">
    <source>
        <dbReference type="ARBA" id="ARBA00004429"/>
    </source>
</evidence>
<gene>
    <name evidence="11" type="ORF">GGR27_001637</name>
</gene>
<dbReference type="PROSITE" id="PS51012">
    <property type="entry name" value="ABC_TM2"/>
    <property type="match status" value="1"/>
</dbReference>
<feature type="domain" description="ABC transmembrane type-2" evidence="10">
    <location>
        <begin position="45"/>
        <end position="265"/>
    </location>
</feature>
<evidence type="ECO:0000256" key="2">
    <source>
        <dbReference type="ARBA" id="ARBA00007783"/>
    </source>
</evidence>
<proteinExistence type="inferred from homology"/>
<feature type="transmembrane region" description="Helical" evidence="9">
    <location>
        <begin position="152"/>
        <end position="179"/>
    </location>
</feature>
<keyword evidence="6 9" id="KW-0812">Transmembrane</keyword>
<sequence length="273" mass="30578">MQQTTIIKPTSGWQLIDVKAIWAYRDLLYFLSLRGIKIKYAQSILGVGWAVFDPLIQAIIFTVIFGNLAKLGSDGTPYILFSYTAMVSWTYFSGILTEATGSLVKNRTMIGKVYFPRLILPLSAVFGKLIDFGVASLVLIGLLIYYGMTPSATIIMVPVLLLILILTSIGAGCFLAALAVQYRDIQYAMSFLVRVLMYSAPVVYSVSIIPERWQPLYALNPMVGVIEGMRSIFLQNRPFPWEWVGTGFATSLVIFLIGCFYFRRTERHFADLA</sequence>
<feature type="transmembrane region" description="Helical" evidence="9">
    <location>
        <begin position="191"/>
        <end position="209"/>
    </location>
</feature>
<dbReference type="Proteomes" id="UP000770785">
    <property type="component" value="Unassembled WGS sequence"/>
</dbReference>
<feature type="transmembrane region" description="Helical" evidence="9">
    <location>
        <begin position="243"/>
        <end position="262"/>
    </location>
</feature>